<dbReference type="Proteomes" id="UP001215598">
    <property type="component" value="Unassembled WGS sequence"/>
</dbReference>
<comment type="caution">
    <text evidence="1">The sequence shown here is derived from an EMBL/GenBank/DDBJ whole genome shotgun (WGS) entry which is preliminary data.</text>
</comment>
<organism evidence="1 2">
    <name type="scientific">Mycena metata</name>
    <dbReference type="NCBI Taxonomy" id="1033252"/>
    <lineage>
        <taxon>Eukaryota</taxon>
        <taxon>Fungi</taxon>
        <taxon>Dikarya</taxon>
        <taxon>Basidiomycota</taxon>
        <taxon>Agaricomycotina</taxon>
        <taxon>Agaricomycetes</taxon>
        <taxon>Agaricomycetidae</taxon>
        <taxon>Agaricales</taxon>
        <taxon>Marasmiineae</taxon>
        <taxon>Mycenaceae</taxon>
        <taxon>Mycena</taxon>
    </lineage>
</organism>
<evidence type="ECO:0000313" key="2">
    <source>
        <dbReference type="Proteomes" id="UP001215598"/>
    </source>
</evidence>
<dbReference type="AlphaFoldDB" id="A0AAD7JGE3"/>
<dbReference type="EMBL" id="JARKIB010000028">
    <property type="protein sequence ID" value="KAJ7764312.1"/>
    <property type="molecule type" value="Genomic_DNA"/>
</dbReference>
<name>A0AAD7JGE3_9AGAR</name>
<evidence type="ECO:0000313" key="1">
    <source>
        <dbReference type="EMBL" id="KAJ7764312.1"/>
    </source>
</evidence>
<gene>
    <name evidence="1" type="ORF">B0H16DRAFT_1413939</name>
</gene>
<keyword evidence="2" id="KW-1185">Reference proteome</keyword>
<accession>A0AAD7JGE3</accession>
<proteinExistence type="predicted"/>
<reference evidence="1" key="1">
    <citation type="submission" date="2023-03" db="EMBL/GenBank/DDBJ databases">
        <title>Massive genome expansion in bonnet fungi (Mycena s.s.) driven by repeated elements and novel gene families across ecological guilds.</title>
        <authorList>
            <consortium name="Lawrence Berkeley National Laboratory"/>
            <person name="Harder C.B."/>
            <person name="Miyauchi S."/>
            <person name="Viragh M."/>
            <person name="Kuo A."/>
            <person name="Thoen E."/>
            <person name="Andreopoulos B."/>
            <person name="Lu D."/>
            <person name="Skrede I."/>
            <person name="Drula E."/>
            <person name="Henrissat B."/>
            <person name="Morin E."/>
            <person name="Kohler A."/>
            <person name="Barry K."/>
            <person name="LaButti K."/>
            <person name="Morin E."/>
            <person name="Salamov A."/>
            <person name="Lipzen A."/>
            <person name="Mereny Z."/>
            <person name="Hegedus B."/>
            <person name="Baldrian P."/>
            <person name="Stursova M."/>
            <person name="Weitz H."/>
            <person name="Taylor A."/>
            <person name="Grigoriev I.V."/>
            <person name="Nagy L.G."/>
            <person name="Martin F."/>
            <person name="Kauserud H."/>
        </authorList>
    </citation>
    <scope>NUCLEOTIDE SEQUENCE</scope>
    <source>
        <strain evidence="1">CBHHK182m</strain>
    </source>
</reference>
<protein>
    <submittedName>
        <fullName evidence="1">Uncharacterized protein</fullName>
    </submittedName>
</protein>
<sequence length="107" mass="11692">MVAVELAVRALVAAGHRNKHFVLRSDNQGVVGALAAGRSRGRQENSILQHILQLFDDHSIWLTIVYVPTADNIADGPSRGVLPTQELQFEAPPRVPPHLVDFIVPVT</sequence>